<dbReference type="EMBL" id="ACZI02000003">
    <property type="protein sequence ID" value="EFV14679.1"/>
    <property type="molecule type" value="Genomic_DNA"/>
</dbReference>
<sequence>MHQAAAQTRQWDDFMARLGIELHTALTLEISRLRPLEELAKPRRTDRSPDIAEAVRVDERIVDALVSHPDSSLAELRVDRYGPFRESALRDCAFLRERNAALEADLRVCEHNRKRDFQDWWTVRCGWDPPR</sequence>
<keyword evidence="1" id="KW-0175">Coiled coil</keyword>
<accession>E5XLV2</accession>
<evidence type="ECO:0000313" key="3">
    <source>
        <dbReference type="Proteomes" id="UP000004816"/>
    </source>
</evidence>
<organism evidence="2 3">
    <name type="scientific">Segniliparus rugosus (strain ATCC BAA-974 / DSM 45345 / CCUG 50838 / CIP 108380 / JCM 13579 / CDC 945)</name>
    <dbReference type="NCBI Taxonomy" id="679197"/>
    <lineage>
        <taxon>Bacteria</taxon>
        <taxon>Bacillati</taxon>
        <taxon>Actinomycetota</taxon>
        <taxon>Actinomycetes</taxon>
        <taxon>Mycobacteriales</taxon>
        <taxon>Segniliparaceae</taxon>
        <taxon>Segniliparus</taxon>
    </lineage>
</organism>
<dbReference type="Proteomes" id="UP000004816">
    <property type="component" value="Unassembled WGS sequence"/>
</dbReference>
<feature type="coiled-coil region" evidence="1">
    <location>
        <begin position="85"/>
        <end position="112"/>
    </location>
</feature>
<keyword evidence="3" id="KW-1185">Reference proteome</keyword>
<comment type="caution">
    <text evidence="2">The sequence shown here is derived from an EMBL/GenBank/DDBJ whole genome shotgun (WGS) entry which is preliminary data.</text>
</comment>
<proteinExistence type="predicted"/>
<dbReference type="STRING" id="679197.HMPREF9336_00471"/>
<dbReference type="RefSeq" id="WP_007467441.1">
    <property type="nucleotide sequence ID" value="NZ_KI391954.1"/>
</dbReference>
<dbReference type="AlphaFoldDB" id="E5XLV2"/>
<evidence type="ECO:0000313" key="2">
    <source>
        <dbReference type="EMBL" id="EFV14679.1"/>
    </source>
</evidence>
<reference evidence="2 3" key="1">
    <citation type="journal article" date="2011" name="Stand. Genomic Sci.">
        <title>High quality draft genome sequence of Segniliparus rugosus CDC 945(T)= (ATCC BAA-974(T)).</title>
        <authorList>
            <person name="Earl A.M."/>
            <person name="Desjardins C.A."/>
            <person name="Fitzgerald M.G."/>
            <person name="Arachchi H.M."/>
            <person name="Zeng Q."/>
            <person name="Mehta T."/>
            <person name="Griggs A."/>
            <person name="Birren B.W."/>
            <person name="Toney N.C."/>
            <person name="Carr J."/>
            <person name="Posey J."/>
            <person name="Butler W.R."/>
        </authorList>
    </citation>
    <scope>NUCLEOTIDE SEQUENCE [LARGE SCALE GENOMIC DNA]</scope>
    <source>
        <strain evidence="3">ATCC BAA-974 / DSM 45345 / CCUG 50838 / CIP 108380 / JCM 13579 / CDC 945</strain>
    </source>
</reference>
<protein>
    <submittedName>
        <fullName evidence="2">Uncharacterized protein</fullName>
    </submittedName>
</protein>
<dbReference type="HOGENOM" id="CLU_1926121_0_0_11"/>
<gene>
    <name evidence="2" type="ORF">HMPREF9336_00471</name>
</gene>
<name>E5XLV2_SEGRC</name>
<evidence type="ECO:0000256" key="1">
    <source>
        <dbReference type="SAM" id="Coils"/>
    </source>
</evidence>